<dbReference type="InterPro" id="IPR002763">
    <property type="entry name" value="DUF72"/>
</dbReference>
<dbReference type="PANTHER" id="PTHR30348:SF9">
    <property type="entry name" value="UPF0759 PROTEIN YECE"/>
    <property type="match status" value="1"/>
</dbReference>
<proteinExistence type="predicted"/>
<dbReference type="Pfam" id="PF01904">
    <property type="entry name" value="DUF72"/>
    <property type="match status" value="1"/>
</dbReference>
<dbReference type="PANTHER" id="PTHR30348">
    <property type="entry name" value="UNCHARACTERIZED PROTEIN YECE"/>
    <property type="match status" value="1"/>
</dbReference>
<dbReference type="Gene3D" id="3.20.20.410">
    <property type="entry name" value="Protein of unknown function UPF0759"/>
    <property type="match status" value="1"/>
</dbReference>
<reference evidence="1 2" key="1">
    <citation type="submission" date="2019-09" db="EMBL/GenBank/DDBJ databases">
        <authorList>
            <person name="Li Y."/>
        </authorList>
    </citation>
    <scope>NUCLEOTIDE SEQUENCE [LARGE SCALE GENOMIC DNA]</scope>
    <source>
        <strain evidence="1 2">L3-3HA</strain>
    </source>
</reference>
<dbReference type="SUPFAM" id="SSF117396">
    <property type="entry name" value="TM1631-like"/>
    <property type="match status" value="1"/>
</dbReference>
<dbReference type="OrthoDB" id="9780310at2"/>
<dbReference type="NCBIfam" id="NF007637">
    <property type="entry name" value="PRK10302.1"/>
    <property type="match status" value="1"/>
</dbReference>
<dbReference type="EMBL" id="VYKJ01000002">
    <property type="protein sequence ID" value="KAA9001673.1"/>
    <property type="molecule type" value="Genomic_DNA"/>
</dbReference>
<dbReference type="AlphaFoldDB" id="A0A5J5G485"/>
<keyword evidence="2" id="KW-1185">Reference proteome</keyword>
<dbReference type="Proteomes" id="UP000335415">
    <property type="component" value="Unassembled WGS sequence"/>
</dbReference>
<dbReference type="InterPro" id="IPR036520">
    <property type="entry name" value="UPF0759_sf"/>
</dbReference>
<sequence length="271" mass="31360">MLYVGLPQWQHAAWHRLGLRDLGDYARYFNCVEGNTTFYALPSPELVLRWRDMTHDDFRFCFKFPSAISHQAALRHCDRELQQFFRCLAPLSARIGQIWLQLPAAFGPAQLNDLWRFTDALPQAFSYGVEVRHARFFAKGDDERALNQGLHQRGINRVILDSRPVHHALPDSPAMREAQRKKPRLPVHAVLTANQPLIRFIGNENLHDNLRWFQPWRAKLTRWLAGSPFLFIHTPDIGDAPQLAQALWPLLTESDPSMPDAPDWPQQNSLF</sequence>
<dbReference type="RefSeq" id="WP_150433914.1">
    <property type="nucleotide sequence ID" value="NZ_VYKJ01000002.1"/>
</dbReference>
<accession>A0A5J5G485</accession>
<evidence type="ECO:0000313" key="1">
    <source>
        <dbReference type="EMBL" id="KAA9001673.1"/>
    </source>
</evidence>
<comment type="caution">
    <text evidence="1">The sequence shown here is derived from an EMBL/GenBank/DDBJ whole genome shotgun (WGS) entry which is preliminary data.</text>
</comment>
<organism evidence="1 2">
    <name type="scientific">Affinibrenneria salicis</name>
    <dbReference type="NCBI Taxonomy" id="2590031"/>
    <lineage>
        <taxon>Bacteria</taxon>
        <taxon>Pseudomonadati</taxon>
        <taxon>Pseudomonadota</taxon>
        <taxon>Gammaproteobacteria</taxon>
        <taxon>Enterobacterales</taxon>
        <taxon>Pectobacteriaceae</taxon>
        <taxon>Affinibrenneria</taxon>
    </lineage>
</organism>
<gene>
    <name evidence="1" type="ORF">FJU30_05105</name>
</gene>
<name>A0A5J5G485_9GAMM</name>
<evidence type="ECO:0000313" key="2">
    <source>
        <dbReference type="Proteomes" id="UP000335415"/>
    </source>
</evidence>
<protein>
    <submittedName>
        <fullName evidence="1">DUF72 domain-containing protein</fullName>
    </submittedName>
</protein>